<evidence type="ECO:0000313" key="10">
    <source>
        <dbReference type="Proteomes" id="UP000483293"/>
    </source>
</evidence>
<dbReference type="InterPro" id="IPR045621">
    <property type="entry name" value="BPD_transp_1_N"/>
</dbReference>
<evidence type="ECO:0000313" key="9">
    <source>
        <dbReference type="EMBL" id="NEG55184.1"/>
    </source>
</evidence>
<evidence type="ECO:0000256" key="3">
    <source>
        <dbReference type="ARBA" id="ARBA00022475"/>
    </source>
</evidence>
<keyword evidence="3" id="KW-1003">Cell membrane</keyword>
<evidence type="ECO:0000256" key="6">
    <source>
        <dbReference type="ARBA" id="ARBA00023136"/>
    </source>
</evidence>
<feature type="transmembrane region" description="Helical" evidence="7">
    <location>
        <begin position="188"/>
        <end position="208"/>
    </location>
</feature>
<dbReference type="Proteomes" id="UP000483293">
    <property type="component" value="Unassembled WGS sequence"/>
</dbReference>
<gene>
    <name evidence="9" type="ORF">GFD21_05230</name>
</gene>
<dbReference type="AlphaFoldDB" id="A0A6L9SRQ8"/>
<comment type="similarity">
    <text evidence="7">Belongs to the binding-protein-dependent transport system permease family.</text>
</comment>
<evidence type="ECO:0000256" key="7">
    <source>
        <dbReference type="RuleBase" id="RU363032"/>
    </source>
</evidence>
<dbReference type="GO" id="GO:0005886">
    <property type="term" value="C:plasma membrane"/>
    <property type="evidence" value="ECO:0007669"/>
    <property type="project" value="UniProtKB-SubCell"/>
</dbReference>
<comment type="subcellular location">
    <subcellularLocation>
        <location evidence="1 7">Cell membrane</location>
        <topology evidence="1 7">Multi-pass membrane protein</topology>
    </subcellularLocation>
</comment>
<comment type="caution">
    <text evidence="9">The sequence shown here is derived from an EMBL/GenBank/DDBJ whole genome shotgun (WGS) entry which is preliminary data.</text>
</comment>
<feature type="transmembrane region" description="Helical" evidence="7">
    <location>
        <begin position="12"/>
        <end position="34"/>
    </location>
</feature>
<dbReference type="Pfam" id="PF19300">
    <property type="entry name" value="BPD_transp_1_N"/>
    <property type="match status" value="1"/>
</dbReference>
<organism evidence="9 10">
    <name type="scientific">Bifidobacterium platyrrhinorum</name>
    <dbReference type="NCBI Taxonomy" id="2661628"/>
    <lineage>
        <taxon>Bacteria</taxon>
        <taxon>Bacillati</taxon>
        <taxon>Actinomycetota</taxon>
        <taxon>Actinomycetes</taxon>
        <taxon>Bifidobacteriales</taxon>
        <taxon>Bifidobacteriaceae</taxon>
        <taxon>Bifidobacterium</taxon>
    </lineage>
</organism>
<dbReference type="RefSeq" id="WP_163196884.1">
    <property type="nucleotide sequence ID" value="NZ_WHZV01000003.1"/>
</dbReference>
<sequence>MSSTLRTYGRYIIRKLGSTAFVLVVLSLIVFLMVRLVPGDPLAGYYDTQGMPSDTKIAALRAQLGLDRPWPVQYLTWFAALFRGDFGDSLTQPYSVGSQIAKRLPYSIELSLLSTLIAIAIALPLGLLAGRREGAWPDALIRAGAFFAISMPSFVIGLAIVLTNSRTLRLRLVGAVPFAQAPLDNLRLMLAPALVLAFPFAAELVRYLRANVIEDLKRPYAVTLRSKGLTRGQMVSRHSLRNSLVPLSTVVGLHLAALVGGTVVIENVFSIPGMGQFLIQSISASDYPSVQGAVFVIGVIFIVMNLAIELLYPLINPRIGEV</sequence>
<feature type="transmembrane region" description="Helical" evidence="7">
    <location>
        <begin position="140"/>
        <end position="162"/>
    </location>
</feature>
<evidence type="ECO:0000256" key="4">
    <source>
        <dbReference type="ARBA" id="ARBA00022692"/>
    </source>
</evidence>
<protein>
    <submittedName>
        <fullName evidence="9">ABC transporter permease subunit</fullName>
    </submittedName>
</protein>
<dbReference type="PANTHER" id="PTHR43163:SF6">
    <property type="entry name" value="DIPEPTIDE TRANSPORT SYSTEM PERMEASE PROTEIN DPPB-RELATED"/>
    <property type="match status" value="1"/>
</dbReference>
<keyword evidence="5 7" id="KW-1133">Transmembrane helix</keyword>
<evidence type="ECO:0000259" key="8">
    <source>
        <dbReference type="PROSITE" id="PS50928"/>
    </source>
</evidence>
<feature type="domain" description="ABC transmembrane type-1" evidence="8">
    <location>
        <begin position="104"/>
        <end position="312"/>
    </location>
</feature>
<dbReference type="PROSITE" id="PS50928">
    <property type="entry name" value="ABC_TM1"/>
    <property type="match status" value="1"/>
</dbReference>
<dbReference type="Gene3D" id="1.10.3720.10">
    <property type="entry name" value="MetI-like"/>
    <property type="match status" value="1"/>
</dbReference>
<feature type="transmembrane region" description="Helical" evidence="7">
    <location>
        <begin position="293"/>
        <end position="315"/>
    </location>
</feature>
<evidence type="ECO:0000256" key="5">
    <source>
        <dbReference type="ARBA" id="ARBA00022989"/>
    </source>
</evidence>
<dbReference type="InterPro" id="IPR000515">
    <property type="entry name" value="MetI-like"/>
</dbReference>
<feature type="transmembrane region" description="Helical" evidence="7">
    <location>
        <begin position="244"/>
        <end position="265"/>
    </location>
</feature>
<keyword evidence="4 7" id="KW-0812">Transmembrane</keyword>
<feature type="transmembrane region" description="Helical" evidence="7">
    <location>
        <begin position="110"/>
        <end position="128"/>
    </location>
</feature>
<accession>A0A6L9SRQ8</accession>
<keyword evidence="10" id="KW-1185">Reference proteome</keyword>
<keyword evidence="6 7" id="KW-0472">Membrane</keyword>
<dbReference type="Pfam" id="PF00528">
    <property type="entry name" value="BPD_transp_1"/>
    <property type="match status" value="1"/>
</dbReference>
<evidence type="ECO:0000256" key="2">
    <source>
        <dbReference type="ARBA" id="ARBA00022448"/>
    </source>
</evidence>
<dbReference type="InterPro" id="IPR035906">
    <property type="entry name" value="MetI-like_sf"/>
</dbReference>
<dbReference type="GO" id="GO:0055085">
    <property type="term" value="P:transmembrane transport"/>
    <property type="evidence" value="ECO:0007669"/>
    <property type="project" value="InterPro"/>
</dbReference>
<dbReference type="SUPFAM" id="SSF161098">
    <property type="entry name" value="MetI-like"/>
    <property type="match status" value="1"/>
</dbReference>
<evidence type="ECO:0000256" key="1">
    <source>
        <dbReference type="ARBA" id="ARBA00004651"/>
    </source>
</evidence>
<proteinExistence type="inferred from homology"/>
<dbReference type="CDD" id="cd06261">
    <property type="entry name" value="TM_PBP2"/>
    <property type="match status" value="1"/>
</dbReference>
<dbReference type="PANTHER" id="PTHR43163">
    <property type="entry name" value="DIPEPTIDE TRANSPORT SYSTEM PERMEASE PROTEIN DPPB-RELATED"/>
    <property type="match status" value="1"/>
</dbReference>
<reference evidence="9 10" key="1">
    <citation type="submission" date="2019-10" db="EMBL/GenBank/DDBJ databases">
        <title>Bifidobacterium from non-human primates.</title>
        <authorList>
            <person name="Modesto M."/>
        </authorList>
    </citation>
    <scope>NUCLEOTIDE SEQUENCE [LARGE SCALE GENOMIC DNA]</scope>
    <source>
        <strain evidence="9 10">SMA15</strain>
    </source>
</reference>
<name>A0A6L9SRQ8_9BIFI</name>
<keyword evidence="2 7" id="KW-0813">Transport</keyword>
<dbReference type="EMBL" id="WHZV01000003">
    <property type="protein sequence ID" value="NEG55184.1"/>
    <property type="molecule type" value="Genomic_DNA"/>
</dbReference>